<evidence type="ECO:0000256" key="1">
    <source>
        <dbReference type="ARBA" id="ARBA00001933"/>
    </source>
</evidence>
<keyword evidence="7" id="KW-1185">Reference proteome</keyword>
<dbReference type="Gene3D" id="3.40.640.10">
    <property type="entry name" value="Type I PLP-dependent aspartate aminotransferase-like (Major domain)"/>
    <property type="match status" value="1"/>
</dbReference>
<evidence type="ECO:0000256" key="2">
    <source>
        <dbReference type="ARBA" id="ARBA00022576"/>
    </source>
</evidence>
<accession>A0ABS2LEJ2</accession>
<dbReference type="InterPro" id="IPR015421">
    <property type="entry name" value="PyrdxlP-dep_Trfase_major"/>
</dbReference>
<proteinExistence type="predicted"/>
<dbReference type="PANTHER" id="PTHR42790">
    <property type="entry name" value="AMINOTRANSFERASE"/>
    <property type="match status" value="1"/>
</dbReference>
<sequence length="407" mass="44172">MTLTASPTTASPTPAHTPTELVAAFTAPQGFGDTTLRDRNPHAIELLGGIPDPSVLPATELAEATARVLARPGQPALQYSRTAGLPVLREWIAERERVPVERVLVTNGGFHGLALALQVVVERGGLVAVDNPVFPLFLRGLELSAGRVVPVPVGARGLDVEALARLLDEGLRPAALYTVPDFHNPSQGTLPSEQRHELVRLAERYGFVVLADNPYRELRFHGEPQDVEPFNRSSHVVHVNTFTKTLGPGLRLGWVVLPEHLAADVQALRSRHDSHSSTFVQAVVAEVLTSREGFFDDTLDTARALYRRRAVALAEALEREAPGAFEVEVPEGGLFLWPRVVDDTIDTELLAEHAADEGVLYQRGSYFPSGPGTDAARHLRLSFGDTSEDALVEAARRLGRAVRRQGA</sequence>
<dbReference type="RefSeq" id="WP_205306782.1">
    <property type="nucleotide sequence ID" value="NZ_BAAAVF010000026.1"/>
</dbReference>
<dbReference type="EC" id="2.6.1.-" evidence="6"/>
<dbReference type="EMBL" id="JAFBBO010000001">
    <property type="protein sequence ID" value="MBM7478762.1"/>
    <property type="molecule type" value="Genomic_DNA"/>
</dbReference>
<dbReference type="InterPro" id="IPR004839">
    <property type="entry name" value="Aminotransferase_I/II_large"/>
</dbReference>
<evidence type="ECO:0000313" key="7">
    <source>
        <dbReference type="Proteomes" id="UP000698059"/>
    </source>
</evidence>
<evidence type="ECO:0000313" key="6">
    <source>
        <dbReference type="EMBL" id="MBM7478762.1"/>
    </source>
</evidence>
<protein>
    <submittedName>
        <fullName evidence="6">2-aminoadipate transaminase</fullName>
        <ecNumber evidence="6">2.6.1.-</ecNumber>
    </submittedName>
</protein>
<name>A0ABS2LEJ2_9CELL</name>
<dbReference type="CDD" id="cd00609">
    <property type="entry name" value="AAT_like"/>
    <property type="match status" value="1"/>
</dbReference>
<dbReference type="PANTHER" id="PTHR42790:SF19">
    <property type="entry name" value="KYNURENINE_ALPHA-AMINOADIPATE AMINOTRANSFERASE, MITOCHONDRIAL"/>
    <property type="match status" value="1"/>
</dbReference>
<dbReference type="GO" id="GO:0008483">
    <property type="term" value="F:transaminase activity"/>
    <property type="evidence" value="ECO:0007669"/>
    <property type="project" value="UniProtKB-KW"/>
</dbReference>
<evidence type="ECO:0000256" key="4">
    <source>
        <dbReference type="ARBA" id="ARBA00022898"/>
    </source>
</evidence>
<dbReference type="Proteomes" id="UP000698059">
    <property type="component" value="Unassembled WGS sequence"/>
</dbReference>
<gene>
    <name evidence="6" type="ORF">JOD49_001682</name>
</gene>
<dbReference type="Pfam" id="PF00155">
    <property type="entry name" value="Aminotran_1_2"/>
    <property type="match status" value="1"/>
</dbReference>
<dbReference type="InterPro" id="IPR015424">
    <property type="entry name" value="PyrdxlP-dep_Trfase"/>
</dbReference>
<keyword evidence="3 6" id="KW-0808">Transferase</keyword>
<evidence type="ECO:0000256" key="3">
    <source>
        <dbReference type="ARBA" id="ARBA00022679"/>
    </source>
</evidence>
<evidence type="ECO:0000259" key="5">
    <source>
        <dbReference type="Pfam" id="PF00155"/>
    </source>
</evidence>
<dbReference type="SUPFAM" id="SSF53383">
    <property type="entry name" value="PLP-dependent transferases"/>
    <property type="match status" value="1"/>
</dbReference>
<dbReference type="InterPro" id="IPR050859">
    <property type="entry name" value="Class-I_PLP-dep_aminotransf"/>
</dbReference>
<comment type="cofactor">
    <cofactor evidence="1">
        <name>pyridoxal 5'-phosphate</name>
        <dbReference type="ChEBI" id="CHEBI:597326"/>
    </cofactor>
</comment>
<comment type="caution">
    <text evidence="6">The sequence shown here is derived from an EMBL/GenBank/DDBJ whole genome shotgun (WGS) entry which is preliminary data.</text>
</comment>
<feature type="domain" description="Aminotransferase class I/classII large" evidence="5">
    <location>
        <begin position="56"/>
        <end position="398"/>
    </location>
</feature>
<dbReference type="Gene3D" id="3.90.1150.10">
    <property type="entry name" value="Aspartate Aminotransferase, domain 1"/>
    <property type="match status" value="1"/>
</dbReference>
<reference evidence="6 7" key="1">
    <citation type="submission" date="2021-01" db="EMBL/GenBank/DDBJ databases">
        <title>Sequencing the genomes of 1000 actinobacteria strains.</title>
        <authorList>
            <person name="Klenk H.-P."/>
        </authorList>
    </citation>
    <scope>NUCLEOTIDE SEQUENCE [LARGE SCALE GENOMIC DNA]</scope>
    <source>
        <strain evidence="6 7">DSM 46000</strain>
    </source>
</reference>
<keyword evidence="2 6" id="KW-0032">Aminotransferase</keyword>
<organism evidence="6 7">
    <name type="scientific">Oerskovia jenensis</name>
    <dbReference type="NCBI Taxonomy" id="162169"/>
    <lineage>
        <taxon>Bacteria</taxon>
        <taxon>Bacillati</taxon>
        <taxon>Actinomycetota</taxon>
        <taxon>Actinomycetes</taxon>
        <taxon>Micrococcales</taxon>
        <taxon>Cellulomonadaceae</taxon>
        <taxon>Oerskovia</taxon>
    </lineage>
</organism>
<keyword evidence="4" id="KW-0663">Pyridoxal phosphate</keyword>
<dbReference type="InterPro" id="IPR015422">
    <property type="entry name" value="PyrdxlP-dep_Trfase_small"/>
</dbReference>